<evidence type="ECO:0000313" key="4">
    <source>
        <dbReference type="EMBL" id="MCG2459991.1"/>
    </source>
</evidence>
<dbReference type="GO" id="GO:0015293">
    <property type="term" value="F:symporter activity"/>
    <property type="evidence" value="ECO:0007669"/>
    <property type="project" value="InterPro"/>
</dbReference>
<dbReference type="EMBL" id="JAIRBC010000005">
    <property type="protein sequence ID" value="MCG2459991.1"/>
    <property type="molecule type" value="Genomic_DNA"/>
</dbReference>
<reference evidence="4" key="1">
    <citation type="submission" date="2023-02" db="EMBL/GenBank/DDBJ databases">
        <title>Genome of Flavobacteriaceae gen. nov. sp. strain F89.</title>
        <authorList>
            <person name="Wang Y."/>
        </authorList>
    </citation>
    <scope>NUCLEOTIDE SEQUENCE</scope>
    <source>
        <strain evidence="4">F89</strain>
    </source>
</reference>
<gene>
    <name evidence="4" type="ORF">K8352_04480</name>
</gene>
<proteinExistence type="predicted"/>
<dbReference type="AlphaFoldDB" id="A0AAE3JNK9"/>
<keyword evidence="5" id="KW-1185">Reference proteome</keyword>
<comment type="caution">
    <text evidence="4">The sequence shown here is derived from an EMBL/GenBank/DDBJ whole genome shotgun (WGS) entry which is preliminary data.</text>
</comment>
<sequence length="83" mass="9495">MIFVLVHVRYTLEIVVYALLHHISFRGTEKLKVIVPKRIFALLDRILGMFRTVVNVTGELTACLVFDRIYGAVSESEIFALKT</sequence>
<keyword evidence="3" id="KW-0472">Membrane</keyword>
<evidence type="ECO:0000256" key="2">
    <source>
        <dbReference type="ARBA" id="ARBA00022989"/>
    </source>
</evidence>
<dbReference type="GO" id="GO:0016020">
    <property type="term" value="C:membrane"/>
    <property type="evidence" value="ECO:0007669"/>
    <property type="project" value="InterPro"/>
</dbReference>
<organism evidence="4 5">
    <name type="scientific">Cerina litoralis</name>
    <dbReference type="NCBI Taxonomy" id="2874477"/>
    <lineage>
        <taxon>Bacteria</taxon>
        <taxon>Pseudomonadati</taxon>
        <taxon>Bacteroidota</taxon>
        <taxon>Flavobacteriia</taxon>
        <taxon>Flavobacteriales</taxon>
        <taxon>Flavobacteriaceae</taxon>
        <taxon>Cerina</taxon>
    </lineage>
</organism>
<dbReference type="Proteomes" id="UP001200642">
    <property type="component" value="Unassembled WGS sequence"/>
</dbReference>
<evidence type="ECO:0000313" key="5">
    <source>
        <dbReference type="Proteomes" id="UP001200642"/>
    </source>
</evidence>
<evidence type="ECO:0000256" key="1">
    <source>
        <dbReference type="ARBA" id="ARBA00022692"/>
    </source>
</evidence>
<dbReference type="RefSeq" id="WP_317901135.1">
    <property type="nucleotide sequence ID" value="NZ_JAIRBC010000005.1"/>
</dbReference>
<dbReference type="Gene3D" id="1.10.3860.10">
    <property type="entry name" value="Sodium:dicarboxylate symporter"/>
    <property type="match status" value="1"/>
</dbReference>
<protein>
    <submittedName>
        <fullName evidence="4">Dicarboxylate/amino acid:cation symporter</fullName>
    </submittedName>
</protein>
<dbReference type="InterPro" id="IPR036458">
    <property type="entry name" value="Na:dicarbo_symporter_sf"/>
</dbReference>
<name>A0AAE3JNK9_9FLAO</name>
<keyword evidence="1" id="KW-0812">Transmembrane</keyword>
<keyword evidence="2" id="KW-1133">Transmembrane helix</keyword>
<evidence type="ECO:0000256" key="3">
    <source>
        <dbReference type="ARBA" id="ARBA00023136"/>
    </source>
</evidence>
<accession>A0AAE3JNK9</accession>